<dbReference type="InterPro" id="IPR039246">
    <property type="entry name" value="Flagellar_FlgA"/>
</dbReference>
<feature type="domain" description="SAF" evidence="5">
    <location>
        <begin position="128"/>
        <end position="190"/>
    </location>
</feature>
<evidence type="ECO:0000313" key="6">
    <source>
        <dbReference type="EMBL" id="MBG0780142.1"/>
    </source>
</evidence>
<keyword evidence="6" id="KW-0969">Cilium</keyword>
<evidence type="ECO:0000256" key="3">
    <source>
        <dbReference type="ARBA" id="ARBA00022764"/>
    </source>
</evidence>
<evidence type="ECO:0000256" key="4">
    <source>
        <dbReference type="SAM" id="SignalP"/>
    </source>
</evidence>
<dbReference type="Pfam" id="PF13144">
    <property type="entry name" value="ChapFlgA"/>
    <property type="match status" value="1"/>
</dbReference>
<comment type="caution">
    <text evidence="6">The sequence shown here is derived from an EMBL/GenBank/DDBJ whole genome shotgun (WGS) entry which is preliminary data.</text>
</comment>
<dbReference type="NCBIfam" id="TIGR03170">
    <property type="entry name" value="flgA_cterm"/>
    <property type="match status" value="1"/>
</dbReference>
<dbReference type="Proteomes" id="UP000706172">
    <property type="component" value="Unassembled WGS sequence"/>
</dbReference>
<dbReference type="PANTHER" id="PTHR36307:SF1">
    <property type="entry name" value="FLAGELLA BASAL BODY P-RING FORMATION PROTEIN FLGA"/>
    <property type="match status" value="1"/>
</dbReference>
<evidence type="ECO:0000313" key="7">
    <source>
        <dbReference type="Proteomes" id="UP000706172"/>
    </source>
</evidence>
<gene>
    <name evidence="6" type="primary">flgA</name>
    <name evidence="6" type="ORF">H0S81_09490</name>
</gene>
<keyword evidence="6" id="KW-0966">Cell projection</keyword>
<evidence type="ECO:0000256" key="1">
    <source>
        <dbReference type="ARBA" id="ARBA00004418"/>
    </source>
</evidence>
<dbReference type="CDD" id="cd11614">
    <property type="entry name" value="SAF_CpaB_FlgA_like"/>
    <property type="match status" value="1"/>
</dbReference>
<keyword evidence="6" id="KW-0282">Flagellum</keyword>
<dbReference type="AlphaFoldDB" id="A0A931CVJ2"/>
<reference evidence="6" key="1">
    <citation type="submission" date="2020-07" db="EMBL/GenBank/DDBJ databases">
        <title>Severe corrosion of carbon steel in oil field produced water can be linked to methanogenic archaea containing a special type of NiFe hydrogenase.</title>
        <authorList>
            <person name="Lahme S."/>
            <person name="Mand J."/>
            <person name="Longwell J."/>
            <person name="Smith R."/>
            <person name="Enning D."/>
        </authorList>
    </citation>
    <scope>NUCLEOTIDE SEQUENCE</scope>
    <source>
        <strain evidence="6">MIC098Bin6</strain>
    </source>
</reference>
<dbReference type="EMBL" id="JACCQK010000595">
    <property type="protein sequence ID" value="MBG0780142.1"/>
    <property type="molecule type" value="Genomic_DNA"/>
</dbReference>
<feature type="chain" id="PRO_5037187331" evidence="4">
    <location>
        <begin position="24"/>
        <end position="253"/>
    </location>
</feature>
<dbReference type="InterPro" id="IPR017585">
    <property type="entry name" value="SAF_FlgA"/>
</dbReference>
<evidence type="ECO:0000256" key="2">
    <source>
        <dbReference type="ARBA" id="ARBA00022729"/>
    </source>
</evidence>
<organism evidence="6 7">
    <name type="scientific">Desulfotignum balticum</name>
    <dbReference type="NCBI Taxonomy" id="115781"/>
    <lineage>
        <taxon>Bacteria</taxon>
        <taxon>Pseudomonadati</taxon>
        <taxon>Thermodesulfobacteriota</taxon>
        <taxon>Desulfobacteria</taxon>
        <taxon>Desulfobacterales</taxon>
        <taxon>Desulfobacteraceae</taxon>
        <taxon>Desulfotignum</taxon>
    </lineage>
</organism>
<comment type="subcellular location">
    <subcellularLocation>
        <location evidence="1">Periplasm</location>
    </subcellularLocation>
</comment>
<keyword evidence="2 4" id="KW-0732">Signal</keyword>
<dbReference type="Gene3D" id="2.30.30.760">
    <property type="match status" value="1"/>
</dbReference>
<accession>A0A931CVJ2</accession>
<dbReference type="GO" id="GO:0042597">
    <property type="term" value="C:periplasmic space"/>
    <property type="evidence" value="ECO:0007669"/>
    <property type="project" value="UniProtKB-SubCell"/>
</dbReference>
<sequence length="253" mass="27661">MIRKTGQALGAVLLFLMGMALFAGVSGVQASDADSQDQASVQTISVEMFRDAFDQFVVRQPDLASADVVISKFKVVRNDPVPAGDVDIQLLRTNNRPLSRYVRVKAVVSVDKIPVNNAEVCAWLDVFESVVCAAKDLPQGRVLKKTDLSVVRQNISKDMDDVVKDAGRVVGFMAKRSIRKGDMVTHWMVEKKPVVKRGDQVTILVESGLLRVTIPGKALDDGFAGETVSVENSMSNKKIFARVIDEVTVQVDI</sequence>
<dbReference type="SMART" id="SM00858">
    <property type="entry name" value="SAF"/>
    <property type="match status" value="1"/>
</dbReference>
<keyword evidence="3" id="KW-0574">Periplasm</keyword>
<dbReference type="InterPro" id="IPR013974">
    <property type="entry name" value="SAF"/>
</dbReference>
<dbReference type="PANTHER" id="PTHR36307">
    <property type="entry name" value="FLAGELLA BASAL BODY P-RING FORMATION PROTEIN FLGA"/>
    <property type="match status" value="1"/>
</dbReference>
<protein>
    <submittedName>
        <fullName evidence="6">Flagellar basal body P-ring formation protein FlgA</fullName>
    </submittedName>
</protein>
<proteinExistence type="predicted"/>
<dbReference type="Gene3D" id="3.90.1210.10">
    <property type="entry name" value="Antifreeze-like/N-acetylneuraminic acid synthase C-terminal domain"/>
    <property type="match status" value="1"/>
</dbReference>
<name>A0A931CVJ2_9BACT</name>
<dbReference type="GO" id="GO:0044780">
    <property type="term" value="P:bacterial-type flagellum assembly"/>
    <property type="evidence" value="ECO:0007669"/>
    <property type="project" value="InterPro"/>
</dbReference>
<evidence type="ECO:0000259" key="5">
    <source>
        <dbReference type="SMART" id="SM00858"/>
    </source>
</evidence>
<feature type="signal peptide" evidence="4">
    <location>
        <begin position="1"/>
        <end position="23"/>
    </location>
</feature>